<dbReference type="KEGG" id="saes:HBH39_19175"/>
<dbReference type="Proteomes" id="UP000502608">
    <property type="component" value="Plasmid pPN3F2_2"/>
</dbReference>
<evidence type="ECO:0000313" key="2">
    <source>
        <dbReference type="Proteomes" id="UP000502608"/>
    </source>
</evidence>
<geneLocation type="plasmid" evidence="1 2">
    <name>pPN3F2_2</name>
</geneLocation>
<protein>
    <submittedName>
        <fullName evidence="1">Uncharacterized protein</fullName>
    </submittedName>
</protein>
<accession>A0A6G9QS38</accession>
<proteinExistence type="predicted"/>
<dbReference type="AlphaFoldDB" id="A0A6G9QS38"/>
<keyword evidence="1" id="KW-0614">Plasmid</keyword>
<dbReference type="EMBL" id="CP050315">
    <property type="protein sequence ID" value="QIR16599.1"/>
    <property type="molecule type" value="Genomic_DNA"/>
</dbReference>
<sequence>MVNSAEYFRTLFDKAIYAGGRDLMFNIRLDRPEFGLHVKNARNQVNFLDMENPFEFKKHLKKIIETHSRPNERALYVNEKGEYHFEKLIFNMRFSTPEVVKLFGHGFNLTLTINDRGRVLTGAMTIKHTDAEWAYYEKQCQTHLANMREKFNKEGLDAAS</sequence>
<organism evidence="1 2">
    <name type="scientific">Shewanella aestuarii</name>
    <dbReference type="NCBI Taxonomy" id="1028752"/>
    <lineage>
        <taxon>Bacteria</taxon>
        <taxon>Pseudomonadati</taxon>
        <taxon>Pseudomonadota</taxon>
        <taxon>Gammaproteobacteria</taxon>
        <taxon>Alteromonadales</taxon>
        <taxon>Shewanellaceae</taxon>
        <taxon>Shewanella</taxon>
    </lineage>
</organism>
<keyword evidence="2" id="KW-1185">Reference proteome</keyword>
<gene>
    <name evidence="1" type="ORF">HBH39_19175</name>
</gene>
<name>A0A6G9QS38_9GAMM</name>
<reference evidence="1 2" key="1">
    <citation type="submission" date="2020-03" db="EMBL/GenBank/DDBJ databases">
        <title>Complete genome sequence of Shewanella sp.</title>
        <authorList>
            <person name="Kim Y.-S."/>
            <person name="Kim S.-J."/>
            <person name="Jung H.-K."/>
            <person name="Kim K.-H."/>
        </authorList>
    </citation>
    <scope>NUCLEOTIDE SEQUENCE [LARGE SCALE GENOMIC DNA]</scope>
    <source>
        <strain evidence="1 2">PN3F2</strain>
        <plasmid evidence="1 2">pPN3F2_2</plasmid>
    </source>
</reference>
<evidence type="ECO:0000313" key="1">
    <source>
        <dbReference type="EMBL" id="QIR16599.1"/>
    </source>
</evidence>
<dbReference type="RefSeq" id="WP_167680427.1">
    <property type="nucleotide sequence ID" value="NZ_CP050315.1"/>
</dbReference>